<organism evidence="7 8">
    <name type="scientific">Tritrichomonas musculus</name>
    <dbReference type="NCBI Taxonomy" id="1915356"/>
    <lineage>
        <taxon>Eukaryota</taxon>
        <taxon>Metamonada</taxon>
        <taxon>Parabasalia</taxon>
        <taxon>Tritrichomonadida</taxon>
        <taxon>Tritrichomonadidae</taxon>
        <taxon>Tritrichomonas</taxon>
    </lineage>
</organism>
<evidence type="ECO:0000256" key="3">
    <source>
        <dbReference type="ARBA" id="ARBA00022801"/>
    </source>
</evidence>
<evidence type="ECO:0000313" key="7">
    <source>
        <dbReference type="EMBL" id="KAK8875474.1"/>
    </source>
</evidence>
<dbReference type="PANTHER" id="PTHR46468:SF1">
    <property type="entry name" value="SENTRIN-SPECIFIC PROTEASE 8"/>
    <property type="match status" value="1"/>
</dbReference>
<reference evidence="7 8" key="1">
    <citation type="submission" date="2024-04" db="EMBL/GenBank/DDBJ databases">
        <title>Tritrichomonas musculus Genome.</title>
        <authorList>
            <person name="Alves-Ferreira E."/>
            <person name="Grigg M."/>
            <person name="Lorenzi H."/>
            <person name="Galac M."/>
        </authorList>
    </citation>
    <scope>NUCLEOTIDE SEQUENCE [LARGE SCALE GENOMIC DNA]</scope>
    <source>
        <strain evidence="7 8">EAF2021</strain>
    </source>
</reference>
<dbReference type="Gene3D" id="3.40.395.10">
    <property type="entry name" value="Adenoviral Proteinase, Chain A"/>
    <property type="match status" value="1"/>
</dbReference>
<protein>
    <recommendedName>
        <fullName evidence="6">Ubiquitin-like protease family profile domain-containing protein</fullName>
    </recommendedName>
</protein>
<evidence type="ECO:0000256" key="1">
    <source>
        <dbReference type="ARBA" id="ARBA00005234"/>
    </source>
</evidence>
<evidence type="ECO:0000256" key="4">
    <source>
        <dbReference type="ARBA" id="ARBA00022807"/>
    </source>
</evidence>
<keyword evidence="8" id="KW-1185">Reference proteome</keyword>
<comment type="similarity">
    <text evidence="1">Belongs to the peptidase C48 family.</text>
</comment>
<gene>
    <name evidence="7" type="ORF">M9Y10_005640</name>
</gene>
<feature type="region of interest" description="Disordered" evidence="5">
    <location>
        <begin position="113"/>
        <end position="199"/>
    </location>
</feature>
<feature type="compositionally biased region" description="Pro residues" evidence="5">
    <location>
        <begin position="114"/>
        <end position="123"/>
    </location>
</feature>
<evidence type="ECO:0000256" key="2">
    <source>
        <dbReference type="ARBA" id="ARBA00022670"/>
    </source>
</evidence>
<sequence>MTKFMFVGGSLTFKPPLKKLDEYIAFDQHQMIMYFPYNWFPSKINEKLLECAFILKNNHINLSGFLLVIRKDPHDRLELFKYIPLKKTLRAIPGYFHLVRTYSRYPAYYSHPIGPSPKPPSPKSSPKSSQYDDDDFSLPPPRSLSPPPKSSSKSSQKSSKQSSKKSSQHYYSDDFESSSSSQNSMPSHQNSQKSQNSKIQYPLHKNIILDDKSMNSLELKTWLEDEVVGSYFLHLHNQLIRQNGGFSDMIVLTHIFNENIRSMKGKITKAKLQEYCLQLKNEPINKYYNYILLPIILHDNKKIGVSNGNHYFGVLIDFQNRDFIIYDSFTSHSHKKDIPFIHKILQILGLENDDKPFGHSVIHKPRQTNPLDCGVFVFFWARALMFFDSDESREFLSKDTLSKTELNQMREHIRQELEQYHRKDKKPSPVHSSDVELLESPKTSPKTSQKLSQKLSESSSSFPSSIPLSSTLSSLSPSESPKSSQKSQIHKNITITDSDVNSLQQNKKLTDNTVYSYIQHLENEAQKIKRKENILILTQLTSINPSLLKKSKLLFKDLKSIDPRLAKKKRSQKRLHIYSLSHGG</sequence>
<feature type="compositionally biased region" description="Low complexity" evidence="5">
    <location>
        <begin position="150"/>
        <end position="161"/>
    </location>
</feature>
<name>A0ABR2JCR1_9EUKA</name>
<evidence type="ECO:0000313" key="8">
    <source>
        <dbReference type="Proteomes" id="UP001470230"/>
    </source>
</evidence>
<accession>A0ABR2JCR1</accession>
<evidence type="ECO:0000256" key="5">
    <source>
        <dbReference type="SAM" id="MobiDB-lite"/>
    </source>
</evidence>
<proteinExistence type="inferred from homology"/>
<dbReference type="InterPro" id="IPR003653">
    <property type="entry name" value="Peptidase_C48_C"/>
</dbReference>
<dbReference type="EMBL" id="JAPFFF010000012">
    <property type="protein sequence ID" value="KAK8875474.1"/>
    <property type="molecule type" value="Genomic_DNA"/>
</dbReference>
<evidence type="ECO:0000259" key="6">
    <source>
        <dbReference type="PROSITE" id="PS50600"/>
    </source>
</evidence>
<dbReference type="InterPro" id="IPR038765">
    <property type="entry name" value="Papain-like_cys_pep_sf"/>
</dbReference>
<dbReference type="PANTHER" id="PTHR46468">
    <property type="entry name" value="SENTRIN-SPECIFIC PROTEASE 8"/>
    <property type="match status" value="1"/>
</dbReference>
<feature type="compositionally biased region" description="Low complexity" evidence="5">
    <location>
        <begin position="440"/>
        <end position="487"/>
    </location>
</feature>
<dbReference type="PROSITE" id="PS50600">
    <property type="entry name" value="ULP_PROTEASE"/>
    <property type="match status" value="1"/>
</dbReference>
<feature type="region of interest" description="Disordered" evidence="5">
    <location>
        <begin position="418"/>
        <end position="493"/>
    </location>
</feature>
<comment type="caution">
    <text evidence="7">The sequence shown here is derived from an EMBL/GenBank/DDBJ whole genome shotgun (WGS) entry which is preliminary data.</text>
</comment>
<keyword evidence="2" id="KW-0645">Protease</keyword>
<feature type="domain" description="Ubiquitin-like protease family profile" evidence="6">
    <location>
        <begin position="207"/>
        <end position="384"/>
    </location>
</feature>
<dbReference type="InterPro" id="IPR044613">
    <property type="entry name" value="Nep1/2-like"/>
</dbReference>
<dbReference type="SUPFAM" id="SSF54001">
    <property type="entry name" value="Cysteine proteinases"/>
    <property type="match status" value="1"/>
</dbReference>
<dbReference type="Pfam" id="PF02902">
    <property type="entry name" value="Peptidase_C48"/>
    <property type="match status" value="1"/>
</dbReference>
<dbReference type="Proteomes" id="UP001470230">
    <property type="component" value="Unassembled WGS sequence"/>
</dbReference>
<feature type="compositionally biased region" description="Pro residues" evidence="5">
    <location>
        <begin position="138"/>
        <end position="149"/>
    </location>
</feature>
<keyword evidence="3" id="KW-0378">Hydrolase</keyword>
<keyword evidence="4" id="KW-0788">Thiol protease</keyword>
<feature type="compositionally biased region" description="Low complexity" evidence="5">
    <location>
        <begin position="177"/>
        <end position="198"/>
    </location>
</feature>